<dbReference type="Proteomes" id="UP001209083">
    <property type="component" value="Chromosome"/>
</dbReference>
<organism evidence="1 2">
    <name type="scientific">Saxibacter everestensis</name>
    <dbReference type="NCBI Taxonomy" id="2909229"/>
    <lineage>
        <taxon>Bacteria</taxon>
        <taxon>Bacillati</taxon>
        <taxon>Actinomycetota</taxon>
        <taxon>Actinomycetes</taxon>
        <taxon>Micrococcales</taxon>
        <taxon>Brevibacteriaceae</taxon>
        <taxon>Saxibacter</taxon>
    </lineage>
</organism>
<reference evidence="1 2" key="1">
    <citation type="submission" date="2023-05" db="EMBL/GenBank/DDBJ databases">
        <title>Lithophilousrod everest ZFBP1038 complete genpme.</title>
        <authorList>
            <person name="Tian M."/>
        </authorList>
    </citation>
    <scope>NUCLEOTIDE SEQUENCE [LARGE SCALE GENOMIC DNA]</scope>
    <source>
        <strain evidence="1 2">ZFBP1038</strain>
    </source>
</reference>
<gene>
    <name evidence="1" type="ORF">LWF01_14130</name>
</gene>
<name>A0ABY8QQG0_9MICO</name>
<proteinExistence type="predicted"/>
<evidence type="ECO:0000313" key="2">
    <source>
        <dbReference type="Proteomes" id="UP001209083"/>
    </source>
</evidence>
<dbReference type="EMBL" id="CP090958">
    <property type="protein sequence ID" value="WGW11218.1"/>
    <property type="molecule type" value="Genomic_DNA"/>
</dbReference>
<sequence length="169" mass="17869">MGLLDGLFGSRPSGDDEVLGRGVWRRASDRFSRAVDRFIHVVEGIDADALGRELTGATVVRDSLATNTHVLAGLADQVHELCVSAQRLAPTDRLEIPGGPDGSFPELHRHISRAATCVAQAAEAATMARVSLRADSAQATERAAGADRAITAASGNIEAARKLLARHLR</sequence>
<evidence type="ECO:0000313" key="1">
    <source>
        <dbReference type="EMBL" id="WGW11218.1"/>
    </source>
</evidence>
<protein>
    <submittedName>
        <fullName evidence="1">Uncharacterized protein</fullName>
    </submittedName>
</protein>
<accession>A0ABY8QQG0</accession>
<dbReference type="RefSeq" id="WP_349638003.1">
    <property type="nucleotide sequence ID" value="NZ_CP090958.1"/>
</dbReference>
<keyword evidence="2" id="KW-1185">Reference proteome</keyword>